<proteinExistence type="predicted"/>
<dbReference type="EMBL" id="CM023481">
    <property type="protein sequence ID" value="KAH6948949.1"/>
    <property type="molecule type" value="Genomic_DNA"/>
</dbReference>
<sequence>MGLESGTSVLTASEKPRKVNDTARRRSVFPENRRERNRAGLQGQSGEEDAESDRTGPTSLYRFPVGYCTRPLSVRDADGWHRVSAVLGYYLTAVVGSRVQGALGHGLLPYVGASVLRTLPPLW</sequence>
<organism evidence="1 2">
    <name type="scientific">Hyalomma asiaticum</name>
    <name type="common">Tick</name>
    <dbReference type="NCBI Taxonomy" id="266040"/>
    <lineage>
        <taxon>Eukaryota</taxon>
        <taxon>Metazoa</taxon>
        <taxon>Ecdysozoa</taxon>
        <taxon>Arthropoda</taxon>
        <taxon>Chelicerata</taxon>
        <taxon>Arachnida</taxon>
        <taxon>Acari</taxon>
        <taxon>Parasitiformes</taxon>
        <taxon>Ixodida</taxon>
        <taxon>Ixodoidea</taxon>
        <taxon>Ixodidae</taxon>
        <taxon>Hyalomminae</taxon>
        <taxon>Hyalomma</taxon>
    </lineage>
</organism>
<dbReference type="Proteomes" id="UP000821845">
    <property type="component" value="Chromosome 1"/>
</dbReference>
<evidence type="ECO:0000313" key="2">
    <source>
        <dbReference type="Proteomes" id="UP000821845"/>
    </source>
</evidence>
<name>A0ACB7TS88_HYAAI</name>
<gene>
    <name evidence="1" type="ORF">HPB50_027205</name>
</gene>
<keyword evidence="2" id="KW-1185">Reference proteome</keyword>
<reference evidence="1" key="1">
    <citation type="submission" date="2020-05" db="EMBL/GenBank/DDBJ databases">
        <title>Large-scale comparative analyses of tick genomes elucidate their genetic diversity and vector capacities.</title>
        <authorList>
            <person name="Jia N."/>
            <person name="Wang J."/>
            <person name="Shi W."/>
            <person name="Du L."/>
            <person name="Sun Y."/>
            <person name="Zhan W."/>
            <person name="Jiang J."/>
            <person name="Wang Q."/>
            <person name="Zhang B."/>
            <person name="Ji P."/>
            <person name="Sakyi L.B."/>
            <person name="Cui X."/>
            <person name="Yuan T."/>
            <person name="Jiang B."/>
            <person name="Yang W."/>
            <person name="Lam T.T.-Y."/>
            <person name="Chang Q."/>
            <person name="Ding S."/>
            <person name="Wang X."/>
            <person name="Zhu J."/>
            <person name="Ruan X."/>
            <person name="Zhao L."/>
            <person name="Wei J."/>
            <person name="Que T."/>
            <person name="Du C."/>
            <person name="Cheng J."/>
            <person name="Dai P."/>
            <person name="Han X."/>
            <person name="Huang E."/>
            <person name="Gao Y."/>
            <person name="Liu J."/>
            <person name="Shao H."/>
            <person name="Ye R."/>
            <person name="Li L."/>
            <person name="Wei W."/>
            <person name="Wang X."/>
            <person name="Wang C."/>
            <person name="Yang T."/>
            <person name="Huo Q."/>
            <person name="Li W."/>
            <person name="Guo W."/>
            <person name="Chen H."/>
            <person name="Zhou L."/>
            <person name="Ni X."/>
            <person name="Tian J."/>
            <person name="Zhou Y."/>
            <person name="Sheng Y."/>
            <person name="Liu T."/>
            <person name="Pan Y."/>
            <person name="Xia L."/>
            <person name="Li J."/>
            <person name="Zhao F."/>
            <person name="Cao W."/>
        </authorList>
    </citation>
    <scope>NUCLEOTIDE SEQUENCE</scope>
    <source>
        <strain evidence="1">Hyas-2018</strain>
    </source>
</reference>
<evidence type="ECO:0000313" key="1">
    <source>
        <dbReference type="EMBL" id="KAH6948949.1"/>
    </source>
</evidence>
<protein>
    <submittedName>
        <fullName evidence="1">Uncharacterized protein</fullName>
    </submittedName>
</protein>
<comment type="caution">
    <text evidence="1">The sequence shown here is derived from an EMBL/GenBank/DDBJ whole genome shotgun (WGS) entry which is preliminary data.</text>
</comment>
<accession>A0ACB7TS88</accession>